<accession>A0A9P6JXH2</accession>
<sequence>MATLGAISRTQLTVLGIVSHNDYNKNVYELGCATNFSIIKNLSGSDIPTMVANYLADPQVVIKNKNRLDFDASIRVFAHGQQILIPRQESNLCALTADKIKAKFDNAKELLAQRKKAESEAKLSAKSGMARGRVYRHKASQTLNRYRDKKPIGNRTTADVVQLEQPAPPAPYRPRYSLKSHTRKSHEPPSAMKQHKLKPWKNKSETPDETPTAPVTDVPRAPRRSPRLPSIDQMTKAHLVKALAWEHSMATLDIGTLKANAKNALKVKDTSRDPIELVEDSAVANETIDCVQAIVKEANQVKRKCQGLFGVYFERVDRDGATSNDKAFLKEICPPIPREMIEDAASNTLPSQDSTTLDDDEGTSDRHVQFIGCFMRYLYSNNYPRNTGTGIVVNRFIERLEQMKLHKSVRIRGSIDKKPELSSGELVRSASVQLAVEMKKIYWHGSVQLLEQLERDKRQNPPNVRADEDKNPHARKDMDAPKDADAVGDSSNAEHTAAHKDKSTVGDRDMDTAPNKDKDIIANKDKDGNTQSSGFTLSIYNNLSAVENFSTLNKLVKNPRRIVPISPQEHGFLSFSERELLVLFCGRQLLQDRIRFWADHTFSTKSSIDDLKNIWQDTVEPGFLIKSLLADVGPKNLSARKRGKAGYRGAI</sequence>
<feature type="region of interest" description="Disordered" evidence="1">
    <location>
        <begin position="453"/>
        <end position="527"/>
    </location>
</feature>
<organism evidence="2 3">
    <name type="scientific">Mortierella hygrophila</name>
    <dbReference type="NCBI Taxonomy" id="979708"/>
    <lineage>
        <taxon>Eukaryota</taxon>
        <taxon>Fungi</taxon>
        <taxon>Fungi incertae sedis</taxon>
        <taxon>Mucoromycota</taxon>
        <taxon>Mortierellomycotina</taxon>
        <taxon>Mortierellomycetes</taxon>
        <taxon>Mortierellales</taxon>
        <taxon>Mortierellaceae</taxon>
        <taxon>Mortierella</taxon>
    </lineage>
</organism>
<feature type="compositionally biased region" description="Basic and acidic residues" evidence="1">
    <location>
        <begin position="496"/>
        <end position="527"/>
    </location>
</feature>
<name>A0A9P6JXH2_9FUNG</name>
<comment type="caution">
    <text evidence="2">The sequence shown here is derived from an EMBL/GenBank/DDBJ whole genome shotgun (WGS) entry which is preliminary data.</text>
</comment>
<proteinExistence type="predicted"/>
<evidence type="ECO:0000313" key="2">
    <source>
        <dbReference type="EMBL" id="KAF9536415.1"/>
    </source>
</evidence>
<dbReference type="AlphaFoldDB" id="A0A9P6JXH2"/>
<dbReference type="EMBL" id="JAAAXW010000734">
    <property type="protein sequence ID" value="KAF9536415.1"/>
    <property type="molecule type" value="Genomic_DNA"/>
</dbReference>
<keyword evidence="3" id="KW-1185">Reference proteome</keyword>
<evidence type="ECO:0000256" key="1">
    <source>
        <dbReference type="SAM" id="MobiDB-lite"/>
    </source>
</evidence>
<reference evidence="2" key="1">
    <citation type="journal article" date="2020" name="Fungal Divers.">
        <title>Resolving the Mortierellaceae phylogeny through synthesis of multi-gene phylogenetics and phylogenomics.</title>
        <authorList>
            <person name="Vandepol N."/>
            <person name="Liber J."/>
            <person name="Desiro A."/>
            <person name="Na H."/>
            <person name="Kennedy M."/>
            <person name="Barry K."/>
            <person name="Grigoriev I.V."/>
            <person name="Miller A.N."/>
            <person name="O'Donnell K."/>
            <person name="Stajich J.E."/>
            <person name="Bonito G."/>
        </authorList>
    </citation>
    <scope>NUCLEOTIDE SEQUENCE</scope>
    <source>
        <strain evidence="2">NRRL 2591</strain>
    </source>
</reference>
<dbReference type="Proteomes" id="UP000723463">
    <property type="component" value="Unassembled WGS sequence"/>
</dbReference>
<protein>
    <submittedName>
        <fullName evidence="2">Uncharacterized protein</fullName>
    </submittedName>
</protein>
<feature type="region of interest" description="Disordered" evidence="1">
    <location>
        <begin position="120"/>
        <end position="228"/>
    </location>
</feature>
<feature type="compositionally biased region" description="Basic and acidic residues" evidence="1">
    <location>
        <begin position="453"/>
        <end position="485"/>
    </location>
</feature>
<gene>
    <name evidence="2" type="ORF">EC957_011042</name>
</gene>
<evidence type="ECO:0000313" key="3">
    <source>
        <dbReference type="Proteomes" id="UP000723463"/>
    </source>
</evidence>